<gene>
    <name evidence="11" type="ORF">V5799_004863</name>
</gene>
<feature type="transmembrane region" description="Helical" evidence="10">
    <location>
        <begin position="50"/>
        <end position="67"/>
    </location>
</feature>
<feature type="transmembrane region" description="Helical" evidence="10">
    <location>
        <begin position="285"/>
        <end position="304"/>
    </location>
</feature>
<keyword evidence="6" id="KW-0325">Glycoprotein</keyword>
<evidence type="ECO:0000313" key="12">
    <source>
        <dbReference type="Proteomes" id="UP001321473"/>
    </source>
</evidence>
<organism evidence="11 12">
    <name type="scientific">Amblyomma americanum</name>
    <name type="common">Lone star tick</name>
    <dbReference type="NCBI Taxonomy" id="6943"/>
    <lineage>
        <taxon>Eukaryota</taxon>
        <taxon>Metazoa</taxon>
        <taxon>Ecdysozoa</taxon>
        <taxon>Arthropoda</taxon>
        <taxon>Chelicerata</taxon>
        <taxon>Arachnida</taxon>
        <taxon>Acari</taxon>
        <taxon>Parasitiformes</taxon>
        <taxon>Ixodida</taxon>
        <taxon>Ixodoidea</taxon>
        <taxon>Ixodidae</taxon>
        <taxon>Amblyomminae</taxon>
        <taxon>Amblyomma</taxon>
    </lineage>
</organism>
<evidence type="ECO:0000256" key="2">
    <source>
        <dbReference type="ARBA" id="ARBA00009172"/>
    </source>
</evidence>
<feature type="transmembrane region" description="Helical" evidence="10">
    <location>
        <begin position="244"/>
        <end position="265"/>
    </location>
</feature>
<feature type="transmembrane region" description="Helical" evidence="10">
    <location>
        <begin position="316"/>
        <end position="335"/>
    </location>
</feature>
<accession>A0AAQ4D4W8</accession>
<dbReference type="InterPro" id="IPR036259">
    <property type="entry name" value="MFS_trans_sf"/>
</dbReference>
<keyword evidence="12" id="KW-1185">Reference proteome</keyword>
<evidence type="ECO:0000256" key="7">
    <source>
        <dbReference type="ARBA" id="ARBA00040302"/>
    </source>
</evidence>
<dbReference type="SUPFAM" id="SSF103473">
    <property type="entry name" value="MFS general substrate transporter"/>
    <property type="match status" value="1"/>
</dbReference>
<evidence type="ECO:0000256" key="3">
    <source>
        <dbReference type="ARBA" id="ARBA00022692"/>
    </source>
</evidence>
<evidence type="ECO:0000256" key="9">
    <source>
        <dbReference type="SAM" id="MobiDB-lite"/>
    </source>
</evidence>
<dbReference type="Gene3D" id="1.20.1250.20">
    <property type="entry name" value="MFS general substrate transporter like domains"/>
    <property type="match status" value="1"/>
</dbReference>
<evidence type="ECO:0000256" key="10">
    <source>
        <dbReference type="SAM" id="Phobius"/>
    </source>
</evidence>
<feature type="region of interest" description="Disordered" evidence="9">
    <location>
        <begin position="448"/>
        <end position="489"/>
    </location>
</feature>
<sequence>MRQNITHQNNGTEHHAAPRFLSIKEHSVLSLQKVVLDSIHDEDHSYTGDGYVSLAVIYAVFAISNWLAPSVISFLGPKYTMLFGAVTYNVFIAQFLFPVTWGLYAASVAIGVGAAMIWTGQGNFLTINSDSTSMSRNSGIFWAMLQCSLIWGNIFVYIQFQGRDHIDQHSRYTVYGALTGIGILGMLLLLLLRGGGIPRRRNGQRETDDKSGPASEVDVRQLNAESGFVDALLKSLRLMRTSKMLILSATFFYTGLELSFFSGVYGSCLGFTKSFGKDSSKFLGINGLLIGAGEITGGLLFSILGKRTNKAGRDPIILLGYLVHIAAFYTIFINLPANSPLGPTSEPAYITSNLYLAFVGSFLLGFGDSCYNTQIYSILGFVYSEDSAPAFAIFKFIQAIAAAIAFFYSNYLLLPYQLLILVVSATLGTLSFWVIEWQTYVEYRRHRNHTTPDDSGADGPSDAQRRKAMKTSLGIPPLLLGNSGREDTP</sequence>
<name>A0AAQ4D4W8_AMBAM</name>
<dbReference type="InterPro" id="IPR010291">
    <property type="entry name" value="Ion_channel_UNC-93"/>
</dbReference>
<keyword evidence="4 10" id="KW-1133">Transmembrane helix</keyword>
<dbReference type="Proteomes" id="UP001321473">
    <property type="component" value="Unassembled WGS sequence"/>
</dbReference>
<proteinExistence type="inferred from homology"/>
<dbReference type="PANTHER" id="PTHR23294:SF0">
    <property type="entry name" value="UNC93-LIKE PROTEIN MFSD11"/>
    <property type="match status" value="1"/>
</dbReference>
<evidence type="ECO:0000256" key="4">
    <source>
        <dbReference type="ARBA" id="ARBA00022989"/>
    </source>
</evidence>
<keyword evidence="5 10" id="KW-0472">Membrane</keyword>
<feature type="transmembrane region" description="Helical" evidence="10">
    <location>
        <begin position="139"/>
        <end position="160"/>
    </location>
</feature>
<feature type="transmembrane region" description="Helical" evidence="10">
    <location>
        <begin position="414"/>
        <end position="435"/>
    </location>
</feature>
<protein>
    <recommendedName>
        <fullName evidence="7">UNC93-like protein MFSD11</fullName>
    </recommendedName>
    <alternativeName>
        <fullName evidence="8">Major facilitator superfamily domain-containing protein 11</fullName>
    </alternativeName>
</protein>
<evidence type="ECO:0000256" key="5">
    <source>
        <dbReference type="ARBA" id="ARBA00023136"/>
    </source>
</evidence>
<dbReference type="GO" id="GO:0016020">
    <property type="term" value="C:membrane"/>
    <property type="evidence" value="ECO:0007669"/>
    <property type="project" value="UniProtKB-SubCell"/>
</dbReference>
<evidence type="ECO:0000256" key="8">
    <source>
        <dbReference type="ARBA" id="ARBA00041910"/>
    </source>
</evidence>
<feature type="transmembrane region" description="Helical" evidence="10">
    <location>
        <begin position="347"/>
        <end position="367"/>
    </location>
</feature>
<feature type="transmembrane region" description="Helical" evidence="10">
    <location>
        <begin position="388"/>
        <end position="408"/>
    </location>
</feature>
<keyword evidence="3 10" id="KW-0812">Transmembrane</keyword>
<evidence type="ECO:0000256" key="6">
    <source>
        <dbReference type="ARBA" id="ARBA00023180"/>
    </source>
</evidence>
<comment type="subcellular location">
    <subcellularLocation>
        <location evidence="1">Membrane</location>
        <topology evidence="1">Multi-pass membrane protein</topology>
    </subcellularLocation>
</comment>
<dbReference type="PANTHER" id="PTHR23294">
    <property type="entry name" value="ET TRANSLATION PRODUCT-RELATED"/>
    <property type="match status" value="1"/>
</dbReference>
<dbReference type="EMBL" id="JARKHS020035150">
    <property type="protein sequence ID" value="KAK8757508.1"/>
    <property type="molecule type" value="Genomic_DNA"/>
</dbReference>
<evidence type="ECO:0000313" key="11">
    <source>
        <dbReference type="EMBL" id="KAK8757508.1"/>
    </source>
</evidence>
<reference evidence="11 12" key="1">
    <citation type="journal article" date="2023" name="Arcadia Sci">
        <title>De novo assembly of a long-read Amblyomma americanum tick genome.</title>
        <authorList>
            <person name="Chou S."/>
            <person name="Poskanzer K.E."/>
            <person name="Rollins M."/>
            <person name="Thuy-Boun P.S."/>
        </authorList>
    </citation>
    <scope>NUCLEOTIDE SEQUENCE [LARGE SCALE GENOMIC DNA]</scope>
    <source>
        <strain evidence="11">F_SG_1</strain>
        <tissue evidence="11">Salivary glands</tissue>
    </source>
</reference>
<feature type="transmembrane region" description="Helical" evidence="10">
    <location>
        <begin position="172"/>
        <end position="192"/>
    </location>
</feature>
<feature type="transmembrane region" description="Helical" evidence="10">
    <location>
        <begin position="103"/>
        <end position="127"/>
    </location>
</feature>
<comment type="caution">
    <text evidence="11">The sequence shown here is derived from an EMBL/GenBank/DDBJ whole genome shotgun (WGS) entry which is preliminary data.</text>
</comment>
<comment type="similarity">
    <text evidence="2">Belongs to the unc-93 family.</text>
</comment>
<evidence type="ECO:0000256" key="1">
    <source>
        <dbReference type="ARBA" id="ARBA00004141"/>
    </source>
</evidence>
<dbReference type="Pfam" id="PF05978">
    <property type="entry name" value="UNC-93"/>
    <property type="match status" value="1"/>
</dbReference>
<dbReference type="InterPro" id="IPR051617">
    <property type="entry name" value="UNC-93-like_regulator"/>
</dbReference>
<dbReference type="AlphaFoldDB" id="A0AAQ4D4W8"/>